<proteinExistence type="predicted"/>
<feature type="compositionally biased region" description="Polar residues" evidence="1">
    <location>
        <begin position="139"/>
        <end position="148"/>
    </location>
</feature>
<dbReference type="Pfam" id="PF13240">
    <property type="entry name" value="Zn_Ribbon_1"/>
    <property type="match status" value="1"/>
</dbReference>
<keyword evidence="2" id="KW-1133">Transmembrane helix</keyword>
<gene>
    <name evidence="4" type="ORF">METZ01_LOCUS282348</name>
</gene>
<accession>A0A382KXJ3</accession>
<name>A0A382KXJ3_9ZZZZ</name>
<reference evidence="4" key="1">
    <citation type="submission" date="2018-05" db="EMBL/GenBank/DDBJ databases">
        <authorList>
            <person name="Lanie J.A."/>
            <person name="Ng W.-L."/>
            <person name="Kazmierczak K.M."/>
            <person name="Andrzejewski T.M."/>
            <person name="Davidsen T.M."/>
            <person name="Wayne K.J."/>
            <person name="Tettelin H."/>
            <person name="Glass J.I."/>
            <person name="Rusch D."/>
            <person name="Podicherti R."/>
            <person name="Tsui H.-C.T."/>
            <person name="Winkler M.E."/>
        </authorList>
    </citation>
    <scope>NUCLEOTIDE SEQUENCE</scope>
</reference>
<evidence type="ECO:0000259" key="3">
    <source>
        <dbReference type="Pfam" id="PF13240"/>
    </source>
</evidence>
<feature type="non-terminal residue" evidence="4">
    <location>
        <position position="162"/>
    </location>
</feature>
<keyword evidence="2" id="KW-0812">Transmembrane</keyword>
<evidence type="ECO:0000256" key="2">
    <source>
        <dbReference type="SAM" id="Phobius"/>
    </source>
</evidence>
<dbReference type="EMBL" id="UINC01083619">
    <property type="protein sequence ID" value="SVC29494.1"/>
    <property type="molecule type" value="Genomic_DNA"/>
</dbReference>
<sequence>MAYCAKCGKELSGNSKFCDVCGAEVGNNNSINDSVISIKNDPEIVRAALEGAAAMVTAQKTDTQASQTNIGGKTEPSEMDTLIGAGKLAVKYSFIPAALFIGMIFLMIFGLDATFDFLVVIFVLALIYALVKDSSVLQKNPTNSSKSVSDVPASKDVPVSKD</sequence>
<organism evidence="4">
    <name type="scientific">marine metagenome</name>
    <dbReference type="NCBI Taxonomy" id="408172"/>
    <lineage>
        <taxon>unclassified sequences</taxon>
        <taxon>metagenomes</taxon>
        <taxon>ecological metagenomes</taxon>
    </lineage>
</organism>
<evidence type="ECO:0000256" key="1">
    <source>
        <dbReference type="SAM" id="MobiDB-lite"/>
    </source>
</evidence>
<evidence type="ECO:0000313" key="4">
    <source>
        <dbReference type="EMBL" id="SVC29494.1"/>
    </source>
</evidence>
<feature type="region of interest" description="Disordered" evidence="1">
    <location>
        <begin position="139"/>
        <end position="162"/>
    </location>
</feature>
<feature type="transmembrane region" description="Helical" evidence="2">
    <location>
        <begin position="115"/>
        <end position="131"/>
    </location>
</feature>
<dbReference type="AlphaFoldDB" id="A0A382KXJ3"/>
<feature type="transmembrane region" description="Helical" evidence="2">
    <location>
        <begin position="89"/>
        <end position="109"/>
    </location>
</feature>
<feature type="domain" description="Zinc-ribbon" evidence="3">
    <location>
        <begin position="3"/>
        <end position="25"/>
    </location>
</feature>
<keyword evidence="2" id="KW-0472">Membrane</keyword>
<dbReference type="InterPro" id="IPR026870">
    <property type="entry name" value="Zinc_ribbon_dom"/>
</dbReference>
<protein>
    <recommendedName>
        <fullName evidence="3">Zinc-ribbon domain-containing protein</fullName>
    </recommendedName>
</protein>